<dbReference type="EMBL" id="JAOQJU010000010">
    <property type="protein sequence ID" value="MCU6686861.1"/>
    <property type="molecule type" value="Genomic_DNA"/>
</dbReference>
<proteinExistence type="predicted"/>
<dbReference type="Proteomes" id="UP001652431">
    <property type="component" value="Unassembled WGS sequence"/>
</dbReference>
<evidence type="ECO:0000313" key="3">
    <source>
        <dbReference type="Proteomes" id="UP001652431"/>
    </source>
</evidence>
<evidence type="ECO:0000256" key="1">
    <source>
        <dbReference type="SAM" id="Phobius"/>
    </source>
</evidence>
<sequence>MMEDMIAIELAVIIVAMFAIAVGFDCIKDGMCDIGAVIHDIITAPVRHYRQKKLMEQMEREWENYLEENRAKMVRNLMKEQQRHFSTSIGEKHTVEEWGKALEEFAEYQCQQDKEERTWQDHIMDRFMRRI</sequence>
<evidence type="ECO:0000313" key="2">
    <source>
        <dbReference type="EMBL" id="MCU6686861.1"/>
    </source>
</evidence>
<name>A0ABT2RN62_9FIRM</name>
<dbReference type="RefSeq" id="WP_262575338.1">
    <property type="nucleotide sequence ID" value="NZ_JAOQJU010000010.1"/>
</dbReference>
<feature type="transmembrane region" description="Helical" evidence="1">
    <location>
        <begin position="6"/>
        <end position="24"/>
    </location>
</feature>
<keyword evidence="3" id="KW-1185">Reference proteome</keyword>
<gene>
    <name evidence="2" type="ORF">OCV99_09945</name>
</gene>
<protein>
    <recommendedName>
        <fullName evidence="4">HD domain-containing protein</fullName>
    </recommendedName>
</protein>
<reference evidence="2 3" key="1">
    <citation type="journal article" date="2021" name="ISME Commun">
        <title>Automated analysis of genomic sequences facilitates high-throughput and comprehensive description of bacteria.</title>
        <authorList>
            <person name="Hitch T.C.A."/>
        </authorList>
    </citation>
    <scope>NUCLEOTIDE SEQUENCE [LARGE SCALE GENOMIC DNA]</scope>
    <source>
        <strain evidence="2 3">Sanger_03</strain>
    </source>
</reference>
<comment type="caution">
    <text evidence="2">The sequence shown here is derived from an EMBL/GenBank/DDBJ whole genome shotgun (WGS) entry which is preliminary data.</text>
</comment>
<evidence type="ECO:0008006" key="4">
    <source>
        <dbReference type="Google" id="ProtNLM"/>
    </source>
</evidence>
<organism evidence="2 3">
    <name type="scientific">Dorea acetigenes</name>
    <dbReference type="NCBI Taxonomy" id="2981787"/>
    <lineage>
        <taxon>Bacteria</taxon>
        <taxon>Bacillati</taxon>
        <taxon>Bacillota</taxon>
        <taxon>Clostridia</taxon>
        <taxon>Lachnospirales</taxon>
        <taxon>Lachnospiraceae</taxon>
        <taxon>Dorea</taxon>
    </lineage>
</organism>
<keyword evidence="1" id="KW-0472">Membrane</keyword>
<keyword evidence="1" id="KW-1133">Transmembrane helix</keyword>
<keyword evidence="1" id="KW-0812">Transmembrane</keyword>
<accession>A0ABT2RN62</accession>